<keyword evidence="3" id="KW-0004">4Fe-4S</keyword>
<evidence type="ECO:0000259" key="10">
    <source>
        <dbReference type="PROSITE" id="PS51379"/>
    </source>
</evidence>
<name>A0A1P8F8Z0_9CHLR</name>
<dbReference type="GO" id="GO:0051539">
    <property type="term" value="F:4 iron, 4 sulfur cluster binding"/>
    <property type="evidence" value="ECO:0007669"/>
    <property type="project" value="UniProtKB-KW"/>
</dbReference>
<organism evidence="11 12">
    <name type="scientific">Dehalogenimonas formicexedens</name>
    <dbReference type="NCBI Taxonomy" id="1839801"/>
    <lineage>
        <taxon>Bacteria</taxon>
        <taxon>Bacillati</taxon>
        <taxon>Chloroflexota</taxon>
        <taxon>Dehalococcoidia</taxon>
        <taxon>Dehalococcoidales</taxon>
        <taxon>Dehalococcoidaceae</taxon>
        <taxon>Dehalogenimonas</taxon>
    </lineage>
</organism>
<dbReference type="PROSITE" id="PS51318">
    <property type="entry name" value="TAT"/>
    <property type="match status" value="1"/>
</dbReference>
<dbReference type="SUPFAM" id="SSF54862">
    <property type="entry name" value="4Fe-4S ferredoxins"/>
    <property type="match status" value="1"/>
</dbReference>
<evidence type="ECO:0000256" key="6">
    <source>
        <dbReference type="ARBA" id="ARBA00023004"/>
    </source>
</evidence>
<keyword evidence="12" id="KW-1185">Reference proteome</keyword>
<comment type="cofactor">
    <cofactor evidence="9">
        <name>corrinoid</name>
        <dbReference type="ChEBI" id="CHEBI:33913"/>
    </cofactor>
</comment>
<keyword evidence="5" id="KW-0732">Signal</keyword>
<gene>
    <name evidence="11" type="ORF">Dform_01597</name>
</gene>
<dbReference type="RefSeq" id="WP_076004527.1">
    <property type="nucleotide sequence ID" value="NZ_CP018258.1"/>
</dbReference>
<comment type="subcellular location">
    <subcellularLocation>
        <location evidence="1">Cell membrane</location>
    </subcellularLocation>
</comment>
<dbReference type="KEGG" id="dfo:Dform_01597"/>
<dbReference type="EMBL" id="CP018258">
    <property type="protein sequence ID" value="APV44918.1"/>
    <property type="molecule type" value="Genomic_DNA"/>
</dbReference>
<evidence type="ECO:0000256" key="9">
    <source>
        <dbReference type="ARBA" id="ARBA00029374"/>
    </source>
</evidence>
<dbReference type="STRING" id="1839801.Dform_01597"/>
<protein>
    <submittedName>
        <fullName evidence="11">Reductive dehalogenase</fullName>
    </submittedName>
</protein>
<dbReference type="AlphaFoldDB" id="A0A1P8F8Z0"/>
<dbReference type="GO" id="GO:0046872">
    <property type="term" value="F:metal ion binding"/>
    <property type="evidence" value="ECO:0007669"/>
    <property type="project" value="UniProtKB-KW"/>
</dbReference>
<evidence type="ECO:0000256" key="4">
    <source>
        <dbReference type="ARBA" id="ARBA00022723"/>
    </source>
</evidence>
<evidence type="ECO:0000313" key="11">
    <source>
        <dbReference type="EMBL" id="APV44918.1"/>
    </source>
</evidence>
<dbReference type="OrthoDB" id="41471at2"/>
<sequence>MNLFYSTMSRRQFMKGLGLAGVGTGVASLAPQFHDLDELASNSSSAQRSWWVKEREHYNPVNEIDWNLFKQYDKTKNPFYSRPQSVTDKVNARDLEIQKEAFSKKVPGDSLRDYGFSQGSSFIGPQAPWDGPTASLPAAAGGVAWQDSAENNTRMMRAAIHAYGGVLTGALEVNDKTLRIFPKDMFVFSNIDKAQQDKSTFQVPNKCKYILTFTVKQNYIQSTYGLRAADEYPGGYGTKMALGNQAIGHAYSGNAQVGYAAMRMVKSMGYQTIYNGSYLSTNVGLGVFSGIGEQGRPAYVCTPDYGLMIRYTNYFLTDMPLAPTPPIDAGILNFCKTCIRCGDGCPSQSISKEADTTWDAAGTWNRPGFKGWYINWQTCIDFGSPGACMNCLVMCPFNHPAEGVIHPIVRAVAATTPMFDRFFGQADRAFGYSRPRSESEMQDWWDRDLKNCEFDTTLGAGKSAW</sequence>
<evidence type="ECO:0000256" key="3">
    <source>
        <dbReference type="ARBA" id="ARBA00022485"/>
    </source>
</evidence>
<evidence type="ECO:0000313" key="12">
    <source>
        <dbReference type="Proteomes" id="UP000185934"/>
    </source>
</evidence>
<accession>A0A1P8F8Z0</accession>
<dbReference type="GO" id="GO:0005886">
    <property type="term" value="C:plasma membrane"/>
    <property type="evidence" value="ECO:0007669"/>
    <property type="project" value="UniProtKB-SubCell"/>
</dbReference>
<keyword evidence="2" id="KW-1003">Cell membrane</keyword>
<keyword evidence="7" id="KW-0411">Iron-sulfur</keyword>
<feature type="domain" description="4Fe-4S ferredoxin-type" evidence="10">
    <location>
        <begin position="323"/>
        <end position="355"/>
    </location>
</feature>
<evidence type="ECO:0000256" key="7">
    <source>
        <dbReference type="ARBA" id="ARBA00023014"/>
    </source>
</evidence>
<dbReference type="InterPro" id="IPR019546">
    <property type="entry name" value="TAT_signal_bac_arc"/>
</dbReference>
<evidence type="ECO:0000256" key="1">
    <source>
        <dbReference type="ARBA" id="ARBA00004236"/>
    </source>
</evidence>
<proteinExistence type="predicted"/>
<keyword evidence="8" id="KW-0472">Membrane</keyword>
<dbReference type="InterPro" id="IPR006311">
    <property type="entry name" value="TAT_signal"/>
</dbReference>
<evidence type="ECO:0000256" key="2">
    <source>
        <dbReference type="ARBA" id="ARBA00022475"/>
    </source>
</evidence>
<dbReference type="PROSITE" id="PS51379">
    <property type="entry name" value="4FE4S_FER_2"/>
    <property type="match status" value="1"/>
</dbReference>
<dbReference type="InterPro" id="IPR012832">
    <property type="entry name" value="RDH"/>
</dbReference>
<reference evidence="12" key="1">
    <citation type="submission" date="2016-11" db="EMBL/GenBank/DDBJ databases">
        <title>Dehalogenimonas formicexedens sp. nov., a chlorinated alkane respiring bacterium isolated from contaminated groundwater.</title>
        <authorList>
            <person name="Key T.A."/>
            <person name="Bowman K.S."/>
            <person name="Lee I."/>
            <person name="Chun J."/>
            <person name="Albuquerque L."/>
            <person name="da Costa M.S."/>
            <person name="Rainey F.A."/>
            <person name="Moe W.M."/>
        </authorList>
    </citation>
    <scope>NUCLEOTIDE SEQUENCE [LARGE SCALE GENOMIC DNA]</scope>
    <source>
        <strain evidence="12">NSZ-14</strain>
    </source>
</reference>
<dbReference type="InterPro" id="IPR017896">
    <property type="entry name" value="4Fe4S_Fe-S-bd"/>
</dbReference>
<dbReference type="NCBIfam" id="TIGR02486">
    <property type="entry name" value="RDH"/>
    <property type="match status" value="1"/>
</dbReference>
<dbReference type="NCBIfam" id="TIGR01409">
    <property type="entry name" value="TAT_signal_seq"/>
    <property type="match status" value="1"/>
</dbReference>
<keyword evidence="6" id="KW-0408">Iron</keyword>
<dbReference type="Proteomes" id="UP000185934">
    <property type="component" value="Chromosome"/>
</dbReference>
<keyword evidence="4" id="KW-0479">Metal-binding</keyword>
<evidence type="ECO:0000256" key="8">
    <source>
        <dbReference type="ARBA" id="ARBA00023136"/>
    </source>
</evidence>
<evidence type="ECO:0000256" key="5">
    <source>
        <dbReference type="ARBA" id="ARBA00022729"/>
    </source>
</evidence>